<evidence type="ECO:0000259" key="1">
    <source>
        <dbReference type="PROSITE" id="PS50878"/>
    </source>
</evidence>
<keyword evidence="2" id="KW-0808">Transferase</keyword>
<dbReference type="PROSITE" id="PS50878">
    <property type="entry name" value="RT_POL"/>
    <property type="match status" value="1"/>
</dbReference>
<dbReference type="EMBL" id="GBHO01039007">
    <property type="protein sequence ID" value="JAG04597.1"/>
    <property type="molecule type" value="Transcribed_RNA"/>
</dbReference>
<dbReference type="InterPro" id="IPR000477">
    <property type="entry name" value="RT_dom"/>
</dbReference>
<sequence length="106" mass="11788">EGWKQVVFYNRNRSNEESIPCGIKQGSGLGPCLFIIYINDLAFQFGQAVEVFLFADDITALITATNHAVLSENITGTRDTISNWCDSNGLRLNLNKTQQLNFCLNG</sequence>
<dbReference type="AlphaFoldDB" id="A0A0A9W850"/>
<accession>A0A0A9W850</accession>
<reference evidence="2" key="1">
    <citation type="journal article" date="2014" name="PLoS ONE">
        <title>Transcriptome-Based Identification of ABC Transporters in the Western Tarnished Plant Bug Lygus hesperus.</title>
        <authorList>
            <person name="Hull J.J."/>
            <person name="Chaney K."/>
            <person name="Geib S.M."/>
            <person name="Fabrick J.A."/>
            <person name="Brent C.S."/>
            <person name="Walsh D."/>
            <person name="Lavine L.C."/>
        </authorList>
    </citation>
    <scope>NUCLEOTIDE SEQUENCE</scope>
</reference>
<feature type="non-terminal residue" evidence="2">
    <location>
        <position position="1"/>
    </location>
</feature>
<dbReference type="PANTHER" id="PTHR33332">
    <property type="entry name" value="REVERSE TRANSCRIPTASE DOMAIN-CONTAINING PROTEIN"/>
    <property type="match status" value="1"/>
</dbReference>
<keyword evidence="2" id="KW-0695">RNA-directed DNA polymerase</keyword>
<proteinExistence type="predicted"/>
<gene>
    <name evidence="2" type="primary">RTase_21</name>
    <name evidence="2" type="ORF">CM83_105667</name>
</gene>
<protein>
    <submittedName>
        <fullName evidence="2">Putative RNA-directed DNA polymerase from transposon BS</fullName>
    </submittedName>
</protein>
<dbReference type="Pfam" id="PF00078">
    <property type="entry name" value="RVT_1"/>
    <property type="match status" value="1"/>
</dbReference>
<organism evidence="2">
    <name type="scientific">Lygus hesperus</name>
    <name type="common">Western plant bug</name>
    <dbReference type="NCBI Taxonomy" id="30085"/>
    <lineage>
        <taxon>Eukaryota</taxon>
        <taxon>Metazoa</taxon>
        <taxon>Ecdysozoa</taxon>
        <taxon>Arthropoda</taxon>
        <taxon>Hexapoda</taxon>
        <taxon>Insecta</taxon>
        <taxon>Pterygota</taxon>
        <taxon>Neoptera</taxon>
        <taxon>Paraneoptera</taxon>
        <taxon>Hemiptera</taxon>
        <taxon>Heteroptera</taxon>
        <taxon>Panheteroptera</taxon>
        <taxon>Cimicomorpha</taxon>
        <taxon>Miridae</taxon>
        <taxon>Mirini</taxon>
        <taxon>Lygus</taxon>
    </lineage>
</organism>
<name>A0A0A9W850_LYGHE</name>
<dbReference type="GO" id="GO:0003964">
    <property type="term" value="F:RNA-directed DNA polymerase activity"/>
    <property type="evidence" value="ECO:0007669"/>
    <property type="project" value="UniProtKB-KW"/>
</dbReference>
<evidence type="ECO:0000313" key="2">
    <source>
        <dbReference type="EMBL" id="JAG04597.1"/>
    </source>
</evidence>
<keyword evidence="2" id="KW-0548">Nucleotidyltransferase</keyword>
<feature type="domain" description="Reverse transcriptase" evidence="1">
    <location>
        <begin position="1"/>
        <end position="106"/>
    </location>
</feature>
<reference evidence="2" key="2">
    <citation type="submission" date="2014-07" db="EMBL/GenBank/DDBJ databases">
        <authorList>
            <person name="Hull J."/>
        </authorList>
    </citation>
    <scope>NUCLEOTIDE SEQUENCE</scope>
</reference>
<feature type="non-terminal residue" evidence="2">
    <location>
        <position position="106"/>
    </location>
</feature>